<keyword evidence="5 7" id="KW-1133">Transmembrane helix</keyword>
<accession>A0ABV6JCE2</accession>
<evidence type="ECO:0000256" key="1">
    <source>
        <dbReference type="ARBA" id="ARBA00004651"/>
    </source>
</evidence>
<dbReference type="CDD" id="cd06261">
    <property type="entry name" value="TM_PBP2"/>
    <property type="match status" value="1"/>
</dbReference>
<dbReference type="SUPFAM" id="SSF161098">
    <property type="entry name" value="MetI-like"/>
    <property type="match status" value="1"/>
</dbReference>
<dbReference type="PANTHER" id="PTHR43744">
    <property type="entry name" value="ABC TRANSPORTER PERMEASE PROTEIN MG189-RELATED-RELATED"/>
    <property type="match status" value="1"/>
</dbReference>
<dbReference type="PANTHER" id="PTHR43744:SF9">
    <property type="entry name" value="POLYGALACTURONAN_RHAMNOGALACTURONAN TRANSPORT SYSTEM PERMEASE PROTEIN YTCP"/>
    <property type="match status" value="1"/>
</dbReference>
<proteinExistence type="inferred from homology"/>
<feature type="transmembrane region" description="Helical" evidence="7">
    <location>
        <begin position="111"/>
        <end position="131"/>
    </location>
</feature>
<dbReference type="PROSITE" id="PS50928">
    <property type="entry name" value="ABC_TM1"/>
    <property type="match status" value="1"/>
</dbReference>
<evidence type="ECO:0000256" key="2">
    <source>
        <dbReference type="ARBA" id="ARBA00022448"/>
    </source>
</evidence>
<evidence type="ECO:0000256" key="7">
    <source>
        <dbReference type="RuleBase" id="RU363032"/>
    </source>
</evidence>
<evidence type="ECO:0000259" key="8">
    <source>
        <dbReference type="PROSITE" id="PS50928"/>
    </source>
</evidence>
<keyword evidence="4 7" id="KW-0812">Transmembrane</keyword>
<feature type="transmembrane region" description="Helical" evidence="7">
    <location>
        <begin position="143"/>
        <end position="161"/>
    </location>
</feature>
<name>A0ABV6JCE2_9BACL</name>
<comment type="subcellular location">
    <subcellularLocation>
        <location evidence="1 7">Cell membrane</location>
        <topology evidence="1 7">Multi-pass membrane protein</topology>
    </subcellularLocation>
</comment>
<evidence type="ECO:0000256" key="4">
    <source>
        <dbReference type="ARBA" id="ARBA00022692"/>
    </source>
</evidence>
<evidence type="ECO:0000256" key="3">
    <source>
        <dbReference type="ARBA" id="ARBA00022475"/>
    </source>
</evidence>
<evidence type="ECO:0000313" key="9">
    <source>
        <dbReference type="EMBL" id="MFC0393575.1"/>
    </source>
</evidence>
<feature type="transmembrane region" description="Helical" evidence="7">
    <location>
        <begin position="182"/>
        <end position="205"/>
    </location>
</feature>
<dbReference type="Proteomes" id="UP001589818">
    <property type="component" value="Unassembled WGS sequence"/>
</dbReference>
<keyword evidence="2 7" id="KW-0813">Transport</keyword>
<evidence type="ECO:0000256" key="5">
    <source>
        <dbReference type="ARBA" id="ARBA00022989"/>
    </source>
</evidence>
<comment type="similarity">
    <text evidence="7">Belongs to the binding-protein-dependent transport system permease family.</text>
</comment>
<evidence type="ECO:0000256" key="6">
    <source>
        <dbReference type="ARBA" id="ARBA00023136"/>
    </source>
</evidence>
<feature type="transmembrane region" description="Helical" evidence="7">
    <location>
        <begin position="253"/>
        <end position="273"/>
    </location>
</feature>
<gene>
    <name evidence="9" type="ORF">ACFFJ8_19655</name>
</gene>
<keyword evidence="3" id="KW-1003">Cell membrane</keyword>
<reference evidence="9 10" key="1">
    <citation type="submission" date="2024-09" db="EMBL/GenBank/DDBJ databases">
        <authorList>
            <person name="Sun Q."/>
            <person name="Mori K."/>
        </authorList>
    </citation>
    <scope>NUCLEOTIDE SEQUENCE [LARGE SCALE GENOMIC DNA]</scope>
    <source>
        <strain evidence="9 10">CCM 4839</strain>
    </source>
</reference>
<dbReference type="Pfam" id="PF00528">
    <property type="entry name" value="BPD_transp_1"/>
    <property type="match status" value="1"/>
</dbReference>
<feature type="transmembrane region" description="Helical" evidence="7">
    <location>
        <begin position="12"/>
        <end position="31"/>
    </location>
</feature>
<dbReference type="InterPro" id="IPR000515">
    <property type="entry name" value="MetI-like"/>
</dbReference>
<feature type="domain" description="ABC transmembrane type-1" evidence="8">
    <location>
        <begin position="74"/>
        <end position="273"/>
    </location>
</feature>
<dbReference type="InterPro" id="IPR035906">
    <property type="entry name" value="MetI-like_sf"/>
</dbReference>
<dbReference type="RefSeq" id="WP_256555413.1">
    <property type="nucleotide sequence ID" value="NZ_JANHOF010000008.1"/>
</dbReference>
<sequence length="288" mass="32698">MRLKWRSGLTFEVFNYSFLAFLAFITLYPFWDSFIVSIIPMGEYLSANVHLYPKSVTFEAYSYLLSMKELWNSYGVTLFITVLGTLINMLLTIMAAYALSVQELKGYRVMMFFIVFTMLFSGGVIPTYIIIKDLGLIDSLWALMIPSAINTYNLIVLRSFFQSIPKELEQSAKIDGCNEMGVLFRIVIPLSLPGIATITLFYAVAHWNEFFNAIFYISDKNLYPLQLFLRGMLFENESTYSGGGDSPYLLGPAIKMAALMVATIPILLIYPFFQKYFAKGAMLGAVKE</sequence>
<keyword evidence="10" id="KW-1185">Reference proteome</keyword>
<dbReference type="EMBL" id="JBHLVF010000034">
    <property type="protein sequence ID" value="MFC0393575.1"/>
    <property type="molecule type" value="Genomic_DNA"/>
</dbReference>
<dbReference type="Gene3D" id="1.10.3720.10">
    <property type="entry name" value="MetI-like"/>
    <property type="match status" value="1"/>
</dbReference>
<keyword evidence="6 7" id="KW-0472">Membrane</keyword>
<comment type="caution">
    <text evidence="9">The sequence shown here is derived from an EMBL/GenBank/DDBJ whole genome shotgun (WGS) entry which is preliminary data.</text>
</comment>
<evidence type="ECO:0000313" key="10">
    <source>
        <dbReference type="Proteomes" id="UP001589818"/>
    </source>
</evidence>
<feature type="transmembrane region" description="Helical" evidence="7">
    <location>
        <begin position="74"/>
        <end position="99"/>
    </location>
</feature>
<organism evidence="9 10">
    <name type="scientific">Paenibacillus mendelii</name>
    <dbReference type="NCBI Taxonomy" id="206163"/>
    <lineage>
        <taxon>Bacteria</taxon>
        <taxon>Bacillati</taxon>
        <taxon>Bacillota</taxon>
        <taxon>Bacilli</taxon>
        <taxon>Bacillales</taxon>
        <taxon>Paenibacillaceae</taxon>
        <taxon>Paenibacillus</taxon>
    </lineage>
</organism>
<protein>
    <submittedName>
        <fullName evidence="9">Carbohydrate ABC transporter permease</fullName>
    </submittedName>
</protein>